<organism evidence="1 2">
    <name type="scientific">Micrococcoides hystricis</name>
    <dbReference type="NCBI Taxonomy" id="1572761"/>
    <lineage>
        <taxon>Bacteria</taxon>
        <taxon>Bacillati</taxon>
        <taxon>Actinomycetota</taxon>
        <taxon>Actinomycetes</taxon>
        <taxon>Micrococcales</taxon>
        <taxon>Micrococcaceae</taxon>
        <taxon>Micrococcoides</taxon>
    </lineage>
</organism>
<dbReference type="RefSeq" id="WP_377457732.1">
    <property type="nucleotide sequence ID" value="NZ_JBHLUB010000001.1"/>
</dbReference>
<protein>
    <recommendedName>
        <fullName evidence="3">DUF4287 domain-containing protein</fullName>
    </recommendedName>
</protein>
<evidence type="ECO:0008006" key="3">
    <source>
        <dbReference type="Google" id="ProtNLM"/>
    </source>
</evidence>
<name>A0ABV6P7V2_9MICC</name>
<dbReference type="Proteomes" id="UP001589862">
    <property type="component" value="Unassembled WGS sequence"/>
</dbReference>
<accession>A0ABV6P7V2</accession>
<evidence type="ECO:0000313" key="2">
    <source>
        <dbReference type="Proteomes" id="UP001589862"/>
    </source>
</evidence>
<sequence length="195" mass="21756">MSSSQTPATPPRPSRAHAIEQATGQDWQDWISWLESADAASLEHQPMAELILAQLEAGGFQQLENKPWWAQTIAISYEQQIGRRIPGQRSDGSFEATASKTVALDRADAWDVITNNVANRTSLFGAQLADSRTSTTLKRDYWRATLVPERKIQIALESKPGGKTLVTGTSYGLVTDAERQEHKREWKELFGQLFS</sequence>
<proteinExistence type="predicted"/>
<evidence type="ECO:0000313" key="1">
    <source>
        <dbReference type="EMBL" id="MFC0581135.1"/>
    </source>
</evidence>
<reference evidence="1 2" key="1">
    <citation type="submission" date="2024-09" db="EMBL/GenBank/DDBJ databases">
        <authorList>
            <person name="Sun Q."/>
            <person name="Mori K."/>
        </authorList>
    </citation>
    <scope>NUCLEOTIDE SEQUENCE [LARGE SCALE GENOMIC DNA]</scope>
    <source>
        <strain evidence="1 2">NCAIM B.02604</strain>
    </source>
</reference>
<keyword evidence="2" id="KW-1185">Reference proteome</keyword>
<gene>
    <name evidence="1" type="ORF">ACFFFR_01855</name>
</gene>
<dbReference type="EMBL" id="JBHLUB010000001">
    <property type="protein sequence ID" value="MFC0581135.1"/>
    <property type="molecule type" value="Genomic_DNA"/>
</dbReference>
<comment type="caution">
    <text evidence="1">The sequence shown here is derived from an EMBL/GenBank/DDBJ whole genome shotgun (WGS) entry which is preliminary data.</text>
</comment>